<dbReference type="Proteomes" id="UP000426246">
    <property type="component" value="Chromosome"/>
</dbReference>
<dbReference type="KEGG" id="ppsc:EHS13_16830"/>
<proteinExistence type="predicted"/>
<organism evidence="1 2">
    <name type="scientific">Paenibacillus psychroresistens</name>
    <dbReference type="NCBI Taxonomy" id="1778678"/>
    <lineage>
        <taxon>Bacteria</taxon>
        <taxon>Bacillati</taxon>
        <taxon>Bacillota</taxon>
        <taxon>Bacilli</taxon>
        <taxon>Bacillales</taxon>
        <taxon>Paenibacillaceae</taxon>
        <taxon>Paenibacillus</taxon>
    </lineage>
</organism>
<accession>A0A6B8RJJ5</accession>
<gene>
    <name evidence="1" type="ORF">EHS13_16830</name>
</gene>
<evidence type="ECO:0000313" key="2">
    <source>
        <dbReference type="Proteomes" id="UP000426246"/>
    </source>
</evidence>
<dbReference type="EMBL" id="CP034235">
    <property type="protein sequence ID" value="QGQ96430.1"/>
    <property type="molecule type" value="Genomic_DNA"/>
</dbReference>
<evidence type="ECO:0000313" key="1">
    <source>
        <dbReference type="EMBL" id="QGQ96430.1"/>
    </source>
</evidence>
<keyword evidence="2" id="KW-1185">Reference proteome</keyword>
<dbReference type="OrthoDB" id="196248at2"/>
<reference evidence="2" key="1">
    <citation type="submission" date="2018-11" db="EMBL/GenBank/DDBJ databases">
        <title>Complete genome sequence of Paenibacillus sp. ML311-T8.</title>
        <authorList>
            <person name="Nam Y.-D."/>
            <person name="Kang J."/>
            <person name="Chung W.-H."/>
            <person name="Park Y.S."/>
        </authorList>
    </citation>
    <scope>NUCLEOTIDE SEQUENCE [LARGE SCALE GENOMIC DNA]</scope>
    <source>
        <strain evidence="2">ML311-T8</strain>
    </source>
</reference>
<name>A0A6B8RJJ5_9BACL</name>
<dbReference type="RefSeq" id="WP_155701467.1">
    <property type="nucleotide sequence ID" value="NZ_CP034235.1"/>
</dbReference>
<sequence length="109" mass="12785">MTINKKSSRKIVISDEHFVWTVSPGSGYIIMIAELESYNGRRLEVYIESDIDSLWVNFPNTEHLNLKILRPKDLEFFIKQSLEQDWNPKEKGAPLVFKFDGKQLTKRLN</sequence>
<protein>
    <submittedName>
        <fullName evidence="1">Uncharacterized protein</fullName>
    </submittedName>
</protein>
<dbReference type="AlphaFoldDB" id="A0A6B8RJJ5"/>